<accession>A0ACC0HRD5</accession>
<organism evidence="1 2">
    <name type="scientific">Camellia lanceoleosa</name>
    <dbReference type="NCBI Taxonomy" id="1840588"/>
    <lineage>
        <taxon>Eukaryota</taxon>
        <taxon>Viridiplantae</taxon>
        <taxon>Streptophyta</taxon>
        <taxon>Embryophyta</taxon>
        <taxon>Tracheophyta</taxon>
        <taxon>Spermatophyta</taxon>
        <taxon>Magnoliopsida</taxon>
        <taxon>eudicotyledons</taxon>
        <taxon>Gunneridae</taxon>
        <taxon>Pentapetalae</taxon>
        <taxon>asterids</taxon>
        <taxon>Ericales</taxon>
        <taxon>Theaceae</taxon>
        <taxon>Camellia</taxon>
    </lineage>
</organism>
<name>A0ACC0HRD5_9ERIC</name>
<protein>
    <submittedName>
        <fullName evidence="1">Uncharacterized protein</fullName>
    </submittedName>
</protein>
<reference evidence="1 2" key="1">
    <citation type="journal article" date="2022" name="Plant J.">
        <title>Chromosome-level genome of Camellia lanceoleosa provides a valuable resource for understanding genome evolution and self-incompatibility.</title>
        <authorList>
            <person name="Gong W."/>
            <person name="Xiao S."/>
            <person name="Wang L."/>
            <person name="Liao Z."/>
            <person name="Chang Y."/>
            <person name="Mo W."/>
            <person name="Hu G."/>
            <person name="Li W."/>
            <person name="Zhao G."/>
            <person name="Zhu H."/>
            <person name="Hu X."/>
            <person name="Ji K."/>
            <person name="Xiang X."/>
            <person name="Song Q."/>
            <person name="Yuan D."/>
            <person name="Jin S."/>
            <person name="Zhang L."/>
        </authorList>
    </citation>
    <scope>NUCLEOTIDE SEQUENCE [LARGE SCALE GENOMIC DNA]</scope>
    <source>
        <strain evidence="1">SQ_2022a</strain>
    </source>
</reference>
<evidence type="ECO:0000313" key="2">
    <source>
        <dbReference type="Proteomes" id="UP001060215"/>
    </source>
</evidence>
<dbReference type="EMBL" id="CM045761">
    <property type="protein sequence ID" value="KAI8015619.1"/>
    <property type="molecule type" value="Genomic_DNA"/>
</dbReference>
<sequence length="120" mass="12940">MALQLMIVRRVSMGGNLVSGNDNRSGHPSILKCFRFVKVQSSGVNSFKLVDEITNSTSEDKPCHPNSTPSQPRNTNRFATQLIGSEAISPGQSLISTLTQDGMCLGKPPISFGQLMTRSS</sequence>
<gene>
    <name evidence="1" type="ORF">LOK49_LG05G02712</name>
</gene>
<keyword evidence="2" id="KW-1185">Reference proteome</keyword>
<dbReference type="Proteomes" id="UP001060215">
    <property type="component" value="Chromosome 4"/>
</dbReference>
<comment type="caution">
    <text evidence="1">The sequence shown here is derived from an EMBL/GenBank/DDBJ whole genome shotgun (WGS) entry which is preliminary data.</text>
</comment>
<proteinExistence type="predicted"/>
<evidence type="ECO:0000313" key="1">
    <source>
        <dbReference type="EMBL" id="KAI8015619.1"/>
    </source>
</evidence>